<dbReference type="PANTHER" id="PTHR21398:SF6">
    <property type="entry name" value="AGAP007094-PA"/>
    <property type="match status" value="1"/>
</dbReference>
<gene>
    <name evidence="1" type="ORF">FJT64_017663</name>
</gene>
<dbReference type="InterPro" id="IPR006631">
    <property type="entry name" value="DM4_12"/>
</dbReference>
<accession>A0A6A4WZZ5</accession>
<dbReference type="AlphaFoldDB" id="A0A6A4WZZ5"/>
<dbReference type="EMBL" id="VIIS01000234">
    <property type="protein sequence ID" value="KAF0311523.1"/>
    <property type="molecule type" value="Genomic_DNA"/>
</dbReference>
<dbReference type="PANTHER" id="PTHR21398">
    <property type="entry name" value="AGAP007094-PA"/>
    <property type="match status" value="1"/>
</dbReference>
<proteinExistence type="predicted"/>
<protein>
    <submittedName>
        <fullName evidence="1">Uncharacterized protein</fullName>
    </submittedName>
</protein>
<keyword evidence="2" id="KW-1185">Reference proteome</keyword>
<dbReference type="SMART" id="SM00718">
    <property type="entry name" value="DM4_12"/>
    <property type="match status" value="1"/>
</dbReference>
<evidence type="ECO:0000313" key="1">
    <source>
        <dbReference type="EMBL" id="KAF0311523.1"/>
    </source>
</evidence>
<evidence type="ECO:0000313" key="2">
    <source>
        <dbReference type="Proteomes" id="UP000440578"/>
    </source>
</evidence>
<dbReference type="Pfam" id="PF07841">
    <property type="entry name" value="DM4_12"/>
    <property type="match status" value="1"/>
</dbReference>
<dbReference type="Proteomes" id="UP000440578">
    <property type="component" value="Unassembled WGS sequence"/>
</dbReference>
<name>A0A6A4WZZ5_AMPAM</name>
<comment type="caution">
    <text evidence="1">The sequence shown here is derived from an EMBL/GenBank/DDBJ whole genome shotgun (WGS) entry which is preliminary data.</text>
</comment>
<reference evidence="1 2" key="1">
    <citation type="submission" date="2019-07" db="EMBL/GenBank/DDBJ databases">
        <title>Draft genome assembly of a fouling barnacle, Amphibalanus amphitrite (Darwin, 1854): The first reference genome for Thecostraca.</title>
        <authorList>
            <person name="Kim W."/>
        </authorList>
    </citation>
    <scope>NUCLEOTIDE SEQUENCE [LARGE SCALE GENOMIC DNA]</scope>
    <source>
        <strain evidence="1">SNU_AA5</strain>
        <tissue evidence="1">Soma without cirri and trophi</tissue>
    </source>
</reference>
<sequence>MTSRMYALSFGVDGHVCLLRTICDVAEQPFQDDGVLGDVINTVMAASYRWQDDKMYEYVEAEYYGRYYGNCQEAYDCPVSMSRITDVMTDVVG</sequence>
<organism evidence="1 2">
    <name type="scientific">Amphibalanus amphitrite</name>
    <name type="common">Striped barnacle</name>
    <name type="synonym">Balanus amphitrite</name>
    <dbReference type="NCBI Taxonomy" id="1232801"/>
    <lineage>
        <taxon>Eukaryota</taxon>
        <taxon>Metazoa</taxon>
        <taxon>Ecdysozoa</taxon>
        <taxon>Arthropoda</taxon>
        <taxon>Crustacea</taxon>
        <taxon>Multicrustacea</taxon>
        <taxon>Cirripedia</taxon>
        <taxon>Thoracica</taxon>
        <taxon>Thoracicalcarea</taxon>
        <taxon>Balanomorpha</taxon>
        <taxon>Balanoidea</taxon>
        <taxon>Balanidae</taxon>
        <taxon>Amphibalaninae</taxon>
        <taxon>Amphibalanus</taxon>
    </lineage>
</organism>
<dbReference type="OrthoDB" id="6339724at2759"/>